<organism evidence="5 6">
    <name type="scientific">Bellilinea caldifistulae</name>
    <dbReference type="NCBI Taxonomy" id="360411"/>
    <lineage>
        <taxon>Bacteria</taxon>
        <taxon>Bacillati</taxon>
        <taxon>Chloroflexota</taxon>
        <taxon>Anaerolineae</taxon>
        <taxon>Anaerolineales</taxon>
        <taxon>Anaerolineaceae</taxon>
        <taxon>Bellilinea</taxon>
    </lineage>
</organism>
<comment type="caution">
    <text evidence="5">The sequence shown here is derived from an EMBL/GenBank/DDBJ whole genome shotgun (WGS) entry which is preliminary data.</text>
</comment>
<dbReference type="STRING" id="360411.AC812_02245"/>
<gene>
    <name evidence="5" type="ORF">AC812_02245</name>
</gene>
<dbReference type="GO" id="GO:0005524">
    <property type="term" value="F:ATP binding"/>
    <property type="evidence" value="ECO:0007669"/>
    <property type="project" value="UniProtKB-KW"/>
</dbReference>
<dbReference type="PANTHER" id="PTHR34698:SF2">
    <property type="entry name" value="5-OXOPROLINASE SUBUNIT B"/>
    <property type="match status" value="1"/>
</dbReference>
<evidence type="ECO:0000313" key="5">
    <source>
        <dbReference type="EMBL" id="KPL78068.1"/>
    </source>
</evidence>
<dbReference type="RefSeq" id="WP_061916668.1">
    <property type="nucleotide sequence ID" value="NZ_DF967971.1"/>
</dbReference>
<dbReference type="InterPro" id="IPR029000">
    <property type="entry name" value="Cyclophilin-like_dom_sf"/>
</dbReference>
<dbReference type="SUPFAM" id="SSF160467">
    <property type="entry name" value="PH0987 N-terminal domain-like"/>
    <property type="match status" value="1"/>
</dbReference>
<evidence type="ECO:0000313" key="6">
    <source>
        <dbReference type="Proteomes" id="UP000050514"/>
    </source>
</evidence>
<keyword evidence="6" id="KW-1185">Reference proteome</keyword>
<proteinExistence type="predicted"/>
<dbReference type="Proteomes" id="UP000050514">
    <property type="component" value="Unassembled WGS sequence"/>
</dbReference>
<dbReference type="GO" id="GO:0016787">
    <property type="term" value="F:hydrolase activity"/>
    <property type="evidence" value="ECO:0007669"/>
    <property type="project" value="UniProtKB-KW"/>
</dbReference>
<dbReference type="Gene3D" id="2.40.100.10">
    <property type="entry name" value="Cyclophilin-like"/>
    <property type="match status" value="1"/>
</dbReference>
<feature type="domain" description="Carboxyltransferase" evidence="4">
    <location>
        <begin position="5"/>
        <end position="206"/>
    </location>
</feature>
<reference evidence="5 6" key="1">
    <citation type="submission" date="2015-07" db="EMBL/GenBank/DDBJ databases">
        <title>Draft genome of Bellilinea caldifistulae DSM 17877.</title>
        <authorList>
            <person name="Hemp J."/>
            <person name="Ward L.M."/>
            <person name="Pace L.A."/>
            <person name="Fischer W.W."/>
        </authorList>
    </citation>
    <scope>NUCLEOTIDE SEQUENCE [LARGE SCALE GENOMIC DNA]</scope>
    <source>
        <strain evidence="5 6">GOMI-1</strain>
    </source>
</reference>
<dbReference type="InterPro" id="IPR010016">
    <property type="entry name" value="PxpB"/>
</dbReference>
<dbReference type="InterPro" id="IPR003833">
    <property type="entry name" value="CT_C_D"/>
</dbReference>
<evidence type="ECO:0000259" key="4">
    <source>
        <dbReference type="SMART" id="SM00796"/>
    </source>
</evidence>
<protein>
    <recommendedName>
        <fullName evidence="4">Carboxyltransferase domain-containing protein</fullName>
    </recommendedName>
</protein>
<evidence type="ECO:0000256" key="2">
    <source>
        <dbReference type="ARBA" id="ARBA00022801"/>
    </source>
</evidence>
<keyword evidence="3" id="KW-0067">ATP-binding</keyword>
<dbReference type="SUPFAM" id="SSF50891">
    <property type="entry name" value="Cyclophilin-like"/>
    <property type="match status" value="1"/>
</dbReference>
<dbReference type="Pfam" id="PF02682">
    <property type="entry name" value="CT_C_D"/>
    <property type="match status" value="1"/>
</dbReference>
<keyword evidence="1" id="KW-0547">Nucleotide-binding</keyword>
<keyword evidence="2" id="KW-0378">Hydrolase</keyword>
<dbReference type="OrthoDB" id="9778567at2"/>
<sequence length="225" mass="25574">MRTHFHIEPFGEYGLLVILGDKIDFEVNRRVHHLSEWLRLSNIHGIRELIPAYASLLIEFDPFQVDLDTLYNMIFEGLDRIQMAFYRRGKMIEIPTIYGGDYGPDLDFVAEYNRLTPAEVIRLHSEGEYTVFMMGFSPGFPYLGGMNPRIATPRLSSPRTRVPAGSVGIAGNQTGIYPNESAGGWQLIGWTPVQLFNPEEAPYFLLKPGDRLRFIPVGNDIISHD</sequence>
<evidence type="ECO:0000256" key="3">
    <source>
        <dbReference type="ARBA" id="ARBA00022840"/>
    </source>
</evidence>
<dbReference type="EMBL" id="LGHJ01000007">
    <property type="protein sequence ID" value="KPL78068.1"/>
    <property type="molecule type" value="Genomic_DNA"/>
</dbReference>
<dbReference type="PANTHER" id="PTHR34698">
    <property type="entry name" value="5-OXOPROLINASE SUBUNIT B"/>
    <property type="match status" value="1"/>
</dbReference>
<dbReference type="Gene3D" id="3.30.1360.40">
    <property type="match status" value="1"/>
</dbReference>
<dbReference type="PATRIC" id="fig|360411.5.peg.1007"/>
<dbReference type="SMART" id="SM00796">
    <property type="entry name" value="AHS1"/>
    <property type="match status" value="1"/>
</dbReference>
<evidence type="ECO:0000256" key="1">
    <source>
        <dbReference type="ARBA" id="ARBA00022741"/>
    </source>
</evidence>
<dbReference type="AlphaFoldDB" id="A0A0P6XNG2"/>
<dbReference type="NCBIfam" id="TIGR00370">
    <property type="entry name" value="5-oxoprolinase subunit PxpB"/>
    <property type="match status" value="1"/>
</dbReference>
<accession>A0A0P6XNG2</accession>
<name>A0A0P6XNG2_9CHLR</name>